<feature type="compositionally biased region" description="Polar residues" evidence="9">
    <location>
        <begin position="197"/>
        <end position="210"/>
    </location>
</feature>
<feature type="region of interest" description="Disordered" evidence="9">
    <location>
        <begin position="1508"/>
        <end position="1539"/>
    </location>
</feature>
<dbReference type="Pfam" id="PF00069">
    <property type="entry name" value="Pkinase"/>
    <property type="match status" value="1"/>
</dbReference>
<keyword evidence="3" id="KW-0808">Transferase</keyword>
<evidence type="ECO:0000256" key="6">
    <source>
        <dbReference type="ARBA" id="ARBA00022840"/>
    </source>
</evidence>
<dbReference type="Gene3D" id="1.10.510.10">
    <property type="entry name" value="Transferase(Phosphotransferase) domain 1"/>
    <property type="match status" value="1"/>
</dbReference>
<proteinExistence type="inferred from homology"/>
<feature type="compositionally biased region" description="Polar residues" evidence="9">
    <location>
        <begin position="447"/>
        <end position="457"/>
    </location>
</feature>
<dbReference type="EMBL" id="ML220118">
    <property type="protein sequence ID" value="TGZ81696.1"/>
    <property type="molecule type" value="Genomic_DNA"/>
</dbReference>
<evidence type="ECO:0000313" key="12">
    <source>
        <dbReference type="Proteomes" id="UP000298138"/>
    </source>
</evidence>
<feature type="compositionally biased region" description="Polar residues" evidence="9">
    <location>
        <begin position="1516"/>
        <end position="1530"/>
    </location>
</feature>
<keyword evidence="5" id="KW-0418">Kinase</keyword>
<feature type="region of interest" description="Disordered" evidence="9">
    <location>
        <begin position="635"/>
        <end position="670"/>
    </location>
</feature>
<evidence type="ECO:0000313" key="11">
    <source>
        <dbReference type="EMBL" id="TGZ81696.1"/>
    </source>
</evidence>
<feature type="compositionally biased region" description="Polar residues" evidence="9">
    <location>
        <begin position="908"/>
        <end position="921"/>
    </location>
</feature>
<dbReference type="PROSITE" id="PS00107">
    <property type="entry name" value="PROTEIN_KINASE_ATP"/>
    <property type="match status" value="1"/>
</dbReference>
<keyword evidence="2" id="KW-0723">Serine/threonine-protein kinase</keyword>
<dbReference type="InterPro" id="IPR008271">
    <property type="entry name" value="Ser/Thr_kinase_AS"/>
</dbReference>
<evidence type="ECO:0000259" key="10">
    <source>
        <dbReference type="PROSITE" id="PS50011"/>
    </source>
</evidence>
<dbReference type="STRING" id="341454.A0A4S2MYK5"/>
<dbReference type="InterPro" id="IPR000719">
    <property type="entry name" value="Prot_kinase_dom"/>
</dbReference>
<dbReference type="GO" id="GO:0005737">
    <property type="term" value="C:cytoplasm"/>
    <property type="evidence" value="ECO:0007669"/>
    <property type="project" value="TreeGrafter"/>
</dbReference>
<feature type="compositionally biased region" description="Low complexity" evidence="9">
    <location>
        <begin position="464"/>
        <end position="480"/>
    </location>
</feature>
<feature type="compositionally biased region" description="Polar residues" evidence="9">
    <location>
        <begin position="575"/>
        <end position="604"/>
    </location>
</feature>
<evidence type="ECO:0000256" key="3">
    <source>
        <dbReference type="ARBA" id="ARBA00022679"/>
    </source>
</evidence>
<evidence type="ECO:0000256" key="4">
    <source>
        <dbReference type="ARBA" id="ARBA00022741"/>
    </source>
</evidence>
<feature type="region of interest" description="Disordered" evidence="9">
    <location>
        <begin position="1"/>
        <end position="125"/>
    </location>
</feature>
<feature type="compositionally biased region" description="Basic and acidic residues" evidence="9">
    <location>
        <begin position="883"/>
        <end position="900"/>
    </location>
</feature>
<feature type="compositionally biased region" description="Low complexity" evidence="9">
    <location>
        <begin position="1464"/>
        <end position="1480"/>
    </location>
</feature>
<feature type="compositionally biased region" description="Basic and acidic residues" evidence="9">
    <location>
        <begin position="748"/>
        <end position="761"/>
    </location>
</feature>
<keyword evidence="8" id="KW-0175">Coiled coil</keyword>
<dbReference type="InterPro" id="IPR011009">
    <property type="entry name" value="Kinase-like_dom_sf"/>
</dbReference>
<feature type="compositionally biased region" description="Basic and acidic residues" evidence="9">
    <location>
        <begin position="829"/>
        <end position="841"/>
    </location>
</feature>
<dbReference type="FunFam" id="1.10.510.10:FF:000112">
    <property type="entry name" value="Putative dual specificity tyrosine-phosphorylation-regulated kinase 2"/>
    <property type="match status" value="1"/>
</dbReference>
<dbReference type="PROSITE" id="PS00108">
    <property type="entry name" value="PROTEIN_KINASE_ST"/>
    <property type="match status" value="1"/>
</dbReference>
<reference evidence="11 12" key="1">
    <citation type="submission" date="2019-04" db="EMBL/GenBank/DDBJ databases">
        <title>Comparative genomics and transcriptomics to analyze fruiting body development in filamentous ascomycetes.</title>
        <authorList>
            <consortium name="DOE Joint Genome Institute"/>
            <person name="Lutkenhaus R."/>
            <person name="Traeger S."/>
            <person name="Breuer J."/>
            <person name="Kuo A."/>
            <person name="Lipzen A."/>
            <person name="Pangilinan J."/>
            <person name="Dilworth D."/>
            <person name="Sandor L."/>
            <person name="Poggeler S."/>
            <person name="Barry K."/>
            <person name="Grigoriev I.V."/>
            <person name="Nowrousian M."/>
        </authorList>
    </citation>
    <scope>NUCLEOTIDE SEQUENCE [LARGE SCALE GENOMIC DNA]</scope>
    <source>
        <strain evidence="11 12">CBS 389.68</strain>
    </source>
</reference>
<dbReference type="InterPro" id="IPR017441">
    <property type="entry name" value="Protein_kinase_ATP_BS"/>
</dbReference>
<feature type="compositionally biased region" description="Polar residues" evidence="9">
    <location>
        <begin position="543"/>
        <end position="562"/>
    </location>
</feature>
<feature type="compositionally biased region" description="Low complexity" evidence="9">
    <location>
        <begin position="70"/>
        <end position="80"/>
    </location>
</feature>
<keyword evidence="6 7" id="KW-0067">ATP-binding</keyword>
<dbReference type="CDD" id="cd14210">
    <property type="entry name" value="PKc_DYRK"/>
    <property type="match status" value="1"/>
</dbReference>
<dbReference type="Proteomes" id="UP000298138">
    <property type="component" value="Unassembled WGS sequence"/>
</dbReference>
<feature type="region of interest" description="Disordered" evidence="9">
    <location>
        <begin position="1348"/>
        <end position="1367"/>
    </location>
</feature>
<dbReference type="OrthoDB" id="9332038at2759"/>
<protein>
    <recommendedName>
        <fullName evidence="10">Protein kinase domain-containing protein</fullName>
    </recommendedName>
</protein>
<dbReference type="SUPFAM" id="SSF56112">
    <property type="entry name" value="Protein kinase-like (PK-like)"/>
    <property type="match status" value="1"/>
</dbReference>
<dbReference type="PANTHER" id="PTHR24058:SF22">
    <property type="entry name" value="DUAL SPECIFICITY TYROSINE-PHOSPHORYLATION-REGULATED KINASE 4"/>
    <property type="match status" value="1"/>
</dbReference>
<comment type="similarity">
    <text evidence="1">Belongs to the protein kinase superfamily. CMGC Ser/Thr protein kinase family. MNB/DYRK subfamily.</text>
</comment>
<name>A0A4S2MYK5_9PEZI</name>
<keyword evidence="4 7" id="KW-0547">Nucleotide-binding</keyword>
<feature type="compositionally biased region" description="Polar residues" evidence="9">
    <location>
        <begin position="263"/>
        <end position="281"/>
    </location>
</feature>
<evidence type="ECO:0000256" key="9">
    <source>
        <dbReference type="SAM" id="MobiDB-lite"/>
    </source>
</evidence>
<dbReference type="GO" id="GO:0005524">
    <property type="term" value="F:ATP binding"/>
    <property type="evidence" value="ECO:0007669"/>
    <property type="project" value="UniProtKB-UniRule"/>
</dbReference>
<feature type="compositionally biased region" description="Low complexity" evidence="9">
    <location>
        <begin position="1559"/>
        <end position="1574"/>
    </location>
</feature>
<dbReference type="PANTHER" id="PTHR24058">
    <property type="entry name" value="DUAL SPECIFICITY PROTEIN KINASE"/>
    <property type="match status" value="1"/>
</dbReference>
<keyword evidence="12" id="KW-1185">Reference proteome</keyword>
<feature type="binding site" evidence="7">
    <location>
        <position position="1138"/>
    </location>
    <ligand>
        <name>ATP</name>
        <dbReference type="ChEBI" id="CHEBI:30616"/>
    </ligand>
</feature>
<feature type="domain" description="Protein kinase" evidence="10">
    <location>
        <begin position="1109"/>
        <end position="1405"/>
    </location>
</feature>
<evidence type="ECO:0000256" key="1">
    <source>
        <dbReference type="ARBA" id="ARBA00008867"/>
    </source>
</evidence>
<accession>A0A4S2MYK5</accession>
<feature type="region of interest" description="Disordered" evidence="9">
    <location>
        <begin position="197"/>
        <end position="620"/>
    </location>
</feature>
<dbReference type="InParanoid" id="A0A4S2MYK5"/>
<feature type="compositionally biased region" description="Polar residues" evidence="9">
    <location>
        <begin position="798"/>
        <end position="819"/>
    </location>
</feature>
<feature type="coiled-coil region" evidence="8">
    <location>
        <begin position="1004"/>
        <end position="1031"/>
    </location>
</feature>
<feature type="compositionally biased region" description="Polar residues" evidence="9">
    <location>
        <begin position="220"/>
        <end position="229"/>
    </location>
</feature>
<feature type="region of interest" description="Disordered" evidence="9">
    <location>
        <begin position="1559"/>
        <end position="1583"/>
    </location>
</feature>
<dbReference type="InterPro" id="IPR050494">
    <property type="entry name" value="Ser_Thr_dual-spec_kinase"/>
</dbReference>
<organism evidence="11 12">
    <name type="scientific">Ascodesmis nigricans</name>
    <dbReference type="NCBI Taxonomy" id="341454"/>
    <lineage>
        <taxon>Eukaryota</taxon>
        <taxon>Fungi</taxon>
        <taxon>Dikarya</taxon>
        <taxon>Ascomycota</taxon>
        <taxon>Pezizomycotina</taxon>
        <taxon>Pezizomycetes</taxon>
        <taxon>Pezizales</taxon>
        <taxon>Ascodesmidaceae</taxon>
        <taxon>Ascodesmis</taxon>
    </lineage>
</organism>
<evidence type="ECO:0000256" key="2">
    <source>
        <dbReference type="ARBA" id="ARBA00022527"/>
    </source>
</evidence>
<evidence type="ECO:0000256" key="7">
    <source>
        <dbReference type="PROSITE-ProRule" id="PRU10141"/>
    </source>
</evidence>
<feature type="compositionally biased region" description="Polar residues" evidence="9">
    <location>
        <begin position="733"/>
        <end position="747"/>
    </location>
</feature>
<dbReference type="Gene3D" id="3.30.200.20">
    <property type="entry name" value="Phosphorylase Kinase, domain 1"/>
    <property type="match status" value="1"/>
</dbReference>
<feature type="compositionally biased region" description="Low complexity" evidence="9">
    <location>
        <begin position="14"/>
        <end position="55"/>
    </location>
</feature>
<dbReference type="GO" id="GO:0005856">
    <property type="term" value="C:cytoskeleton"/>
    <property type="evidence" value="ECO:0007669"/>
    <property type="project" value="TreeGrafter"/>
</dbReference>
<dbReference type="GO" id="GO:0004674">
    <property type="term" value="F:protein serine/threonine kinase activity"/>
    <property type="evidence" value="ECO:0007669"/>
    <property type="project" value="UniProtKB-KW"/>
</dbReference>
<feature type="region of interest" description="Disordered" evidence="9">
    <location>
        <begin position="713"/>
        <end position="946"/>
    </location>
</feature>
<evidence type="ECO:0000256" key="8">
    <source>
        <dbReference type="SAM" id="Coils"/>
    </source>
</evidence>
<dbReference type="SMART" id="SM00220">
    <property type="entry name" value="S_TKc"/>
    <property type="match status" value="1"/>
</dbReference>
<sequence>MPVRIAHHQSQPHSTTVTSSTNPTTASTAYQMQRPSPASSVASVRDDASTASSVSLESRQRKRIQGESTLLPRSSSLRSPGKVRRSSGARDQVQRKPLLTRTADMSPGKHSTSGGAHGRPDYSLATSASSKFTNNINAHQHGAHEASDPNTTTFYAFPDGTSATQSATLQDPFEFQPSSNLDDVHRGIIAAEHQTACQAPTRKPSTTMRATATMGPPRLPNSSNASTAPGRQPGSLLRRPSVTRHGSKEQVQQVSRLTDRRASSNVSLNASYRKPASTSTVEGDIMSSPVRRKPTVSNTSSLLLPRVGREYHGDGGYSRDSPTDSNGGVVIPAVSRSAKSKSLQPPPRQLHGQSSNQNLNEHHRASVAYPPRSPRSPGYKKTGAPGSSRRISIMPHASGLAARTISPTDARRLKRLSMLKTPPPSHLVATDSRTGLDDPTFPAHMSVTPSSPGTTPDPQRKSYHSGLSGSSNNSSVARSSTLQPKLAHNLGNSRLPRPQLIDRDDEDIPPVPPLPKNIGSPREPPVAESSAAHSSDRPLPGTAKSTNSAHSAPRSASKTPANAEQYGLGLDDTLPASNNLSMHFTPRKSSLPLNLFPQAQSTQVPDLEPVKMSPPKTAPDQEVFNLESFDTKLAEKPHKAFPFPMPRTEPETRRKRGMTLGPGSFGDLDSKQYQSLASKASTSSLKKKDLTLRLPPLNLLPLSTPTIARVNALWPTSDSSEEVTPPPKLGNRTPGTPMTASKATFWSKNDKDDSFSRERSRSSFNQTHAQDDSPSSLSLRAGSSSSSGIPVSNSSRVGRSTNNSPYVPSSLPRNSSTLEDANRKAKSMHSREKSRTRKSQESSRSSVPEDTSESTSTTSAHSIRRRLSLSWKKSSQGKNSHAAVERAGEYEQAKTSKDEPPPPPRMPASSTWTSGANSTPSPNKPLHMAHHDRTKSDPWSSPKKDKKILDKGEALPTKQAAGSSFFPNVQKMLGAKSSVGQLRSRHQLGSLSADPTLDNDDLVAEEEMRKLASKRKNLDQAAAQLDELKRRALPKERMSPQTAIRAGGLNIFERGEIVDFREQGVYFTGLPDARKHVGDLTPTAAPNFGYDDERGDYAIIKGDHLQYRYEIIDVLGKGSFGQVVRCIDHKTGGLVAVKIIRNKKRFHQQALVEVNILQRLKQWDPQGKHSLINFTDSFHFRGHLCISTELLGMNLYEFIKSNDFKGFSLKMIRRFTKQMLSCLVLLKGKRVIHCDLKPENILLAHPAHTEIKVIDFGSSCFENEKVYTYIQSRFYRSPEVILGMSYGLPIDMWSLGCILAELKTGYPIFPGENEQEQLACIMEVFGPPEKHLIEKSTRRKLFFDSQGKPRMTVSSKGRRRRPSSKTIQSALKCDDDAFVDFVSRCLRWDPEKRMKPDEAVHHEFITGRKASRIRSGNYASSTAASDSKERRYTAYSRPLPDPPSYKKSLAMHASSSGTSPLKPPSSSGNGSNNGTSLTSTHSFRRDTNATSNKRNSIGAALGSALPRVQGVKVGQRSVSGKPSFTGGQTMQERRELRHQREAEAAANAAAAAAAITAAQVGNAGATGTTGKRATSSIRMVRDE</sequence>
<evidence type="ECO:0000256" key="5">
    <source>
        <dbReference type="ARBA" id="ARBA00022777"/>
    </source>
</evidence>
<feature type="compositionally biased region" description="Low complexity" evidence="9">
    <location>
        <begin position="773"/>
        <end position="797"/>
    </location>
</feature>
<gene>
    <name evidence="11" type="ORF">EX30DRAFT_348499</name>
</gene>
<feature type="region of interest" description="Disordered" evidence="9">
    <location>
        <begin position="1414"/>
        <end position="1494"/>
    </location>
</feature>
<dbReference type="PROSITE" id="PS50011">
    <property type="entry name" value="PROTEIN_KINASE_DOM"/>
    <property type="match status" value="1"/>
</dbReference>